<dbReference type="Pfam" id="PF21221">
    <property type="entry name" value="B_lactamase-like_C"/>
    <property type="match status" value="1"/>
</dbReference>
<dbReference type="InterPro" id="IPR036866">
    <property type="entry name" value="RibonucZ/Hydroxyglut_hydro"/>
</dbReference>
<dbReference type="Gene3D" id="3.60.15.10">
    <property type="entry name" value="Ribonuclease Z/Hydroxyacylglutathione hydrolase-like"/>
    <property type="match status" value="1"/>
</dbReference>
<keyword evidence="2" id="KW-0378">Hydrolase</keyword>
<dbReference type="PANTHER" id="PTHR23131">
    <property type="entry name" value="ENDORIBONUCLEASE LACTB2"/>
    <property type="match status" value="1"/>
</dbReference>
<dbReference type="PANTHER" id="PTHR23131:SF4">
    <property type="entry name" value="METALLO-BETA-LACTAMASE SUPERFAMILY POTEIN"/>
    <property type="match status" value="1"/>
</dbReference>
<dbReference type="Pfam" id="PF00753">
    <property type="entry name" value="Lactamase_B"/>
    <property type="match status" value="1"/>
</dbReference>
<dbReference type="SMART" id="SM00849">
    <property type="entry name" value="Lactamase_B"/>
    <property type="match status" value="1"/>
</dbReference>
<evidence type="ECO:0000313" key="2">
    <source>
        <dbReference type="EMBL" id="CAA9464820.1"/>
    </source>
</evidence>
<proteinExistence type="predicted"/>
<dbReference type="CDD" id="cd07725">
    <property type="entry name" value="TTHA1429-like_MBL-fold"/>
    <property type="match status" value="1"/>
</dbReference>
<dbReference type="GO" id="GO:0016787">
    <property type="term" value="F:hydrolase activity"/>
    <property type="evidence" value="ECO:0007669"/>
    <property type="project" value="UniProtKB-KW"/>
</dbReference>
<dbReference type="SUPFAM" id="SSF56281">
    <property type="entry name" value="Metallo-hydrolase/oxidoreductase"/>
    <property type="match status" value="1"/>
</dbReference>
<dbReference type="Gene3D" id="1.10.10.10">
    <property type="entry name" value="Winged helix-like DNA-binding domain superfamily/Winged helix DNA-binding domain"/>
    <property type="match status" value="1"/>
</dbReference>
<sequence>MTVAPSELATQPIGEVAPVAEGVWQLKLPVPFPLRFVSVYLVRGDDGWTLVDTGYDYPPARAAWETGAAEAGCDLALNVERIVVTHFHPDHIGAARWLGEKTGAPVCMMEREIPFARKLWGSSDAGSFAEYLGRQGMQRDLAEEAAAVMRYVLPLPEEMVPLRPTEKLAMGEGAVRIIHVPGHADNQLVLHDEARDILFAADHLLLGITPNIGLWPESQPHPLARYLESLENMRGLGADLVLPGHGPVFHDLDGRIEELISHHEERLDVMRRAISDRPKTPYEVSRLVFRGTLTEHQRCFALAETLAHLDHLVLEGRAQGVQKEEYVAYRTA</sequence>
<evidence type="ECO:0000259" key="1">
    <source>
        <dbReference type="SMART" id="SM00849"/>
    </source>
</evidence>
<protein>
    <submittedName>
        <fullName evidence="2">MBL-fold metallo-hydrolase superfamily</fullName>
    </submittedName>
</protein>
<dbReference type="InterPro" id="IPR048933">
    <property type="entry name" value="B_lactamase-like_C"/>
</dbReference>
<dbReference type="AlphaFoldDB" id="A0A6J4RDR1"/>
<feature type="domain" description="Metallo-beta-lactamase" evidence="1">
    <location>
        <begin position="36"/>
        <end position="245"/>
    </location>
</feature>
<dbReference type="InterPro" id="IPR036388">
    <property type="entry name" value="WH-like_DNA-bd_sf"/>
</dbReference>
<reference evidence="2" key="1">
    <citation type="submission" date="2020-02" db="EMBL/GenBank/DDBJ databases">
        <authorList>
            <person name="Meier V. D."/>
        </authorList>
    </citation>
    <scope>NUCLEOTIDE SEQUENCE</scope>
    <source>
        <strain evidence="2">AVDCRST_MAG58</strain>
    </source>
</reference>
<dbReference type="InterPro" id="IPR050662">
    <property type="entry name" value="Sec-metab_biosynth-thioest"/>
</dbReference>
<gene>
    <name evidence="2" type="ORF">AVDCRST_MAG58-3306</name>
</gene>
<organism evidence="2">
    <name type="scientific">uncultured Rubrobacteraceae bacterium</name>
    <dbReference type="NCBI Taxonomy" id="349277"/>
    <lineage>
        <taxon>Bacteria</taxon>
        <taxon>Bacillati</taxon>
        <taxon>Actinomycetota</taxon>
        <taxon>Rubrobacteria</taxon>
        <taxon>Rubrobacterales</taxon>
        <taxon>Rubrobacteraceae</taxon>
        <taxon>environmental samples</taxon>
    </lineage>
</organism>
<dbReference type="InterPro" id="IPR001279">
    <property type="entry name" value="Metallo-B-lactamas"/>
</dbReference>
<dbReference type="EMBL" id="CADCVF010000068">
    <property type="protein sequence ID" value="CAA9464820.1"/>
    <property type="molecule type" value="Genomic_DNA"/>
</dbReference>
<name>A0A6J4RDR1_9ACTN</name>
<accession>A0A6J4RDR1</accession>